<reference evidence="2 3" key="1">
    <citation type="journal article" date="2019" name="Sci. Rep.">
        <title>Orb-weaving spider Araneus ventricosus genome elucidates the spidroin gene catalogue.</title>
        <authorList>
            <person name="Kono N."/>
            <person name="Nakamura H."/>
            <person name="Ohtoshi R."/>
            <person name="Moran D.A.P."/>
            <person name="Shinohara A."/>
            <person name="Yoshida Y."/>
            <person name="Fujiwara M."/>
            <person name="Mori M."/>
            <person name="Tomita M."/>
            <person name="Arakawa K."/>
        </authorList>
    </citation>
    <scope>NUCLEOTIDE SEQUENCE [LARGE SCALE GENOMIC DNA]</scope>
</reference>
<evidence type="ECO:0000259" key="1">
    <source>
        <dbReference type="Pfam" id="PF18199"/>
    </source>
</evidence>
<dbReference type="GO" id="GO:0051959">
    <property type="term" value="F:dynein light intermediate chain binding"/>
    <property type="evidence" value="ECO:0007669"/>
    <property type="project" value="InterPro"/>
</dbReference>
<dbReference type="GO" id="GO:0045505">
    <property type="term" value="F:dynein intermediate chain binding"/>
    <property type="evidence" value="ECO:0007669"/>
    <property type="project" value="InterPro"/>
</dbReference>
<dbReference type="Gene3D" id="1.20.1270.280">
    <property type="match status" value="1"/>
</dbReference>
<dbReference type="GO" id="GO:0007018">
    <property type="term" value="P:microtubule-based movement"/>
    <property type="evidence" value="ECO:0007669"/>
    <property type="project" value="InterPro"/>
</dbReference>
<dbReference type="AlphaFoldDB" id="A0A4Y2KE06"/>
<dbReference type="Proteomes" id="UP000499080">
    <property type="component" value="Unassembled WGS sequence"/>
</dbReference>
<gene>
    <name evidence="2" type="primary">Dhc64C_1</name>
    <name evidence="2" type="ORF">AVEN_175976_1</name>
</gene>
<feature type="domain" description="Dynein heavy chain C-terminal" evidence="1">
    <location>
        <begin position="71"/>
        <end position="299"/>
    </location>
</feature>
<evidence type="ECO:0000313" key="2">
    <source>
        <dbReference type="EMBL" id="GBN00954.1"/>
    </source>
</evidence>
<dbReference type="PANTHER" id="PTHR45703:SF36">
    <property type="entry name" value="DYNEIN HEAVY CHAIN, CYTOPLASMIC"/>
    <property type="match status" value="1"/>
</dbReference>
<name>A0A4Y2KE06_ARAVE</name>
<protein>
    <submittedName>
        <fullName evidence="2">Dynein heavy chain, cytoplasmic</fullName>
    </submittedName>
</protein>
<dbReference type="InterPro" id="IPR026983">
    <property type="entry name" value="DHC"/>
</dbReference>
<dbReference type="EMBL" id="BGPR01004566">
    <property type="protein sequence ID" value="GBN00954.1"/>
    <property type="molecule type" value="Genomic_DNA"/>
</dbReference>
<accession>A0A4Y2KE06</accession>
<dbReference type="GO" id="GO:0030286">
    <property type="term" value="C:dynein complex"/>
    <property type="evidence" value="ECO:0007669"/>
    <property type="project" value="InterPro"/>
</dbReference>
<sequence>MWPATIFYEDEENVDTDFRSLKKKSVNYLITSSQEDKKSPNMTPFKCCIVTIKLIVCQLTDAEICSTYSVNAAVKLLQIVRRDLEDAIQICKGEKKQTNFHRSMISDLAKGILPSHWRCYTVPSGCTVIQWITDFSDRIKQLQKVSTASISGGTSALKNLHVWLGGLFNPEAYITATRQYVAQANGWSLEELAMKVIVTDKDLKPPELDECSFGVTGLKLQGAECKNSQLYLTLTISADLPVTILRWIKKTEVKPSGPEVTLPVYLNTTRSELLFTVNLPVAGQQKEHSFYERGVAVICSSALG</sequence>
<comment type="caution">
    <text evidence="2">The sequence shown here is derived from an EMBL/GenBank/DDBJ whole genome shotgun (WGS) entry which is preliminary data.</text>
</comment>
<dbReference type="FunFam" id="3.10.490.20:FF:000004">
    <property type="entry name" value="Cytoplasmic dynein heavy chain 2"/>
    <property type="match status" value="1"/>
</dbReference>
<dbReference type="PANTHER" id="PTHR45703">
    <property type="entry name" value="DYNEIN HEAVY CHAIN"/>
    <property type="match status" value="1"/>
</dbReference>
<dbReference type="Gene3D" id="3.10.490.20">
    <property type="match status" value="1"/>
</dbReference>
<dbReference type="InterPro" id="IPR041228">
    <property type="entry name" value="Dynein_C"/>
</dbReference>
<dbReference type="InterPro" id="IPR043160">
    <property type="entry name" value="Dynein_C_barrel"/>
</dbReference>
<keyword evidence="3" id="KW-1185">Reference proteome</keyword>
<dbReference type="Pfam" id="PF18199">
    <property type="entry name" value="Dynein_C"/>
    <property type="match status" value="1"/>
</dbReference>
<proteinExistence type="predicted"/>
<dbReference type="OrthoDB" id="6411234at2759"/>
<evidence type="ECO:0000313" key="3">
    <source>
        <dbReference type="Proteomes" id="UP000499080"/>
    </source>
</evidence>
<organism evidence="2 3">
    <name type="scientific">Araneus ventricosus</name>
    <name type="common">Orbweaver spider</name>
    <name type="synonym">Epeira ventricosa</name>
    <dbReference type="NCBI Taxonomy" id="182803"/>
    <lineage>
        <taxon>Eukaryota</taxon>
        <taxon>Metazoa</taxon>
        <taxon>Ecdysozoa</taxon>
        <taxon>Arthropoda</taxon>
        <taxon>Chelicerata</taxon>
        <taxon>Arachnida</taxon>
        <taxon>Araneae</taxon>
        <taxon>Araneomorphae</taxon>
        <taxon>Entelegynae</taxon>
        <taxon>Araneoidea</taxon>
        <taxon>Araneidae</taxon>
        <taxon>Araneus</taxon>
    </lineage>
</organism>